<evidence type="ECO:0000256" key="1">
    <source>
        <dbReference type="SAM" id="Coils"/>
    </source>
</evidence>
<protein>
    <submittedName>
        <fullName evidence="2">Tail fiber assembly</fullName>
    </submittedName>
</protein>
<organism evidence="2">
    <name type="scientific">Porphyromonas phage phage025a_SJD11</name>
    <dbReference type="NCBI Taxonomy" id="3154115"/>
    <lineage>
        <taxon>Viruses</taxon>
        <taxon>Duplodnaviria</taxon>
        <taxon>Heunggongvirae</taxon>
        <taxon>Uroviricota</taxon>
        <taxon>Caudoviricetes</taxon>
        <taxon>Nixviridae</taxon>
        <taxon>Haasevirus</taxon>
        <taxon>Haasevirus pging00R</taxon>
    </lineage>
</organism>
<reference evidence="2" key="1">
    <citation type="journal article" date="2023" name="Microbiome">
        <title>Phages are unrecognized players in the ecology of the oral pathogen Porphyromonas gingivalis.</title>
        <authorList>
            <person name="Matrishin C.B."/>
            <person name="Haase E.M."/>
            <person name="Dewhirst F.E."/>
            <person name="Mark Welch J.L."/>
            <person name="Miranda-Sanchez F."/>
            <person name="Chen T."/>
            <person name="MacFarland D.C."/>
            <person name="Kauffman K.M."/>
        </authorList>
    </citation>
    <scope>NUCLEOTIDE SEQUENCE</scope>
</reference>
<keyword evidence="1" id="KW-0175">Coiled coil</keyword>
<feature type="coiled-coil region" evidence="1">
    <location>
        <begin position="326"/>
        <end position="353"/>
    </location>
</feature>
<reference evidence="2" key="2">
    <citation type="submission" date="2024-05" db="EMBL/GenBank/DDBJ databases">
        <authorList>
            <person name="Matrishin C.B."/>
            <person name="Kauffman K.M."/>
        </authorList>
    </citation>
    <scope>NUCLEOTIDE SEQUENCE</scope>
</reference>
<accession>A0AAT9JFG1</accession>
<sequence>MISEILIVNSIKDGAGLSLSANSLALSKIKELQASSLTNKDALINSITSAVNVIVQKDHNNEIDYSNQNAPEIVNFNKALGDASSALESDKKSKIGSLSAAQVTINQKINESAGKITSLEAFQASQGTVNAANLAALQGLQSDMQVALKNNIEFFTGNYIPSRFNAPAESWDTIELCKLHEGDEYTLRVDESSPPDAQGLNAYQYKFLRTVKGEPTSVNDFKWEMVGSGPIASLSASVLTLNDKVEQNNSNENFIGKVNVNSVAIINKVKEPTAALASQKLKADQGFKDAVTPKINPVSGKWKKADGSDSDNYAVADKVPAFSSAVQAANSSADNANNKATLAQQKADAANSAAASANEKASLANTAAANANSKATLAQQKADAANSAAASANEKASLANTAAANANSKATLAQQKADAANSAAASANEKASLANTAAANANSKATLAQQKADAANSAAASANEKASLANTAAANANSKATLAQQKADAANSAAASANEKASLANTAAANANSKATLAQQKADAADSAAVQALNAKTIVLNAKDAGEFSNVRLFVDRVGEFRNGKVVNGIGGKVVLTPRWLLGGVEKQVQGSGKTIKWYKKNTSGADTLKKTVTATGSVDVRLLLSDGEMGTYYFDLNV</sequence>
<proteinExistence type="predicted"/>
<dbReference type="EMBL" id="BK068106">
    <property type="protein sequence ID" value="DBA55941.1"/>
    <property type="molecule type" value="Genomic_DNA"/>
</dbReference>
<evidence type="ECO:0000313" key="2">
    <source>
        <dbReference type="EMBL" id="DBA55941.1"/>
    </source>
</evidence>
<name>A0AAT9JFG1_9CAUD</name>